<sequence length="286" mass="30767">MELLALTLVLGATLCWGAAQVLGKIALRKIDSLLFNWIRFTIAILPIILGATIVGELGGIGLNSATLVAIASGVFGWFLATYLFFYSMKREAAHRMMPTGNAYPFWAIALAFIFLGEPLKIILPLSAIMIFSGTLLLSLKEKEAEHWKWGVPIASFVAFLWGANAILNKYCLSQGMDVYTLLLVRLLSAAVLFTIALGITSQRGKIKAHHGSVKLSIASGLIAFPIGALLYLSALQTEGASVLAPITGTTVLFGFLLSILVLGEKPTRKSILGMLLIFSGILIMII</sequence>
<evidence type="ECO:0000256" key="6">
    <source>
        <dbReference type="SAM" id="Phobius"/>
    </source>
</evidence>
<dbReference type="PANTHER" id="PTHR42920">
    <property type="entry name" value="OS03G0707200 PROTEIN-RELATED"/>
    <property type="match status" value="1"/>
</dbReference>
<dbReference type="PANTHER" id="PTHR42920:SF5">
    <property type="entry name" value="EAMA DOMAIN-CONTAINING PROTEIN"/>
    <property type="match status" value="1"/>
</dbReference>
<feature type="transmembrane region" description="Helical" evidence="6">
    <location>
        <begin position="240"/>
        <end position="262"/>
    </location>
</feature>
<accession>A0A133V8Z6</accession>
<keyword evidence="3 6" id="KW-0812">Transmembrane</keyword>
<feature type="transmembrane region" description="Helical" evidence="6">
    <location>
        <begin position="66"/>
        <end position="85"/>
    </location>
</feature>
<name>A0A133V8Z6_9EURY</name>
<organism evidence="8 9">
    <name type="scientific">candidate division MSBL1 archaeon SCGC-AAA261G05</name>
    <dbReference type="NCBI Taxonomy" id="1698276"/>
    <lineage>
        <taxon>Archaea</taxon>
        <taxon>Methanobacteriati</taxon>
        <taxon>Methanobacteriota</taxon>
        <taxon>candidate division MSBL1</taxon>
    </lineage>
</organism>
<gene>
    <name evidence="8" type="ORF">AKJ47_03170</name>
</gene>
<proteinExistence type="predicted"/>
<dbReference type="InterPro" id="IPR037185">
    <property type="entry name" value="EmrE-like"/>
</dbReference>
<evidence type="ECO:0000259" key="7">
    <source>
        <dbReference type="Pfam" id="PF00892"/>
    </source>
</evidence>
<feature type="transmembrane region" description="Helical" evidence="6">
    <location>
        <begin position="269"/>
        <end position="285"/>
    </location>
</feature>
<comment type="subcellular location">
    <subcellularLocation>
        <location evidence="1">Cell membrane</location>
        <topology evidence="1">Multi-pass membrane protein</topology>
    </subcellularLocation>
</comment>
<dbReference type="SUPFAM" id="SSF103481">
    <property type="entry name" value="Multidrug resistance efflux transporter EmrE"/>
    <property type="match status" value="2"/>
</dbReference>
<evidence type="ECO:0000313" key="8">
    <source>
        <dbReference type="EMBL" id="KXB02906.1"/>
    </source>
</evidence>
<feature type="domain" description="EamA" evidence="7">
    <location>
        <begin position="149"/>
        <end position="285"/>
    </location>
</feature>
<feature type="transmembrane region" description="Helical" evidence="6">
    <location>
        <begin position="105"/>
        <end position="137"/>
    </location>
</feature>
<keyword evidence="9" id="KW-1185">Reference proteome</keyword>
<reference evidence="8 9" key="1">
    <citation type="journal article" date="2016" name="Sci. Rep.">
        <title>Metabolic traits of an uncultured archaeal lineage -MSBL1- from brine pools of the Red Sea.</title>
        <authorList>
            <person name="Mwirichia R."/>
            <person name="Alam I."/>
            <person name="Rashid M."/>
            <person name="Vinu M."/>
            <person name="Ba-Alawi W."/>
            <person name="Anthony Kamau A."/>
            <person name="Kamanda Ngugi D."/>
            <person name="Goker M."/>
            <person name="Klenk H.P."/>
            <person name="Bajic V."/>
            <person name="Stingl U."/>
        </authorList>
    </citation>
    <scope>NUCLEOTIDE SEQUENCE [LARGE SCALE GENOMIC DNA]</scope>
    <source>
        <strain evidence="8">SCGC-AAA261G05</strain>
    </source>
</reference>
<dbReference type="Proteomes" id="UP000070405">
    <property type="component" value="Unassembled WGS sequence"/>
</dbReference>
<dbReference type="InterPro" id="IPR000620">
    <property type="entry name" value="EamA_dom"/>
</dbReference>
<dbReference type="AlphaFoldDB" id="A0A133V8Z6"/>
<dbReference type="GO" id="GO:0005886">
    <property type="term" value="C:plasma membrane"/>
    <property type="evidence" value="ECO:0007669"/>
    <property type="project" value="UniProtKB-SubCell"/>
</dbReference>
<protein>
    <recommendedName>
        <fullName evidence="7">EamA domain-containing protein</fullName>
    </recommendedName>
</protein>
<feature type="transmembrane region" description="Helical" evidence="6">
    <location>
        <begin position="212"/>
        <end position="234"/>
    </location>
</feature>
<feature type="domain" description="EamA" evidence="7">
    <location>
        <begin position="5"/>
        <end position="138"/>
    </location>
</feature>
<dbReference type="EMBL" id="LHYA01000058">
    <property type="protein sequence ID" value="KXB02906.1"/>
    <property type="molecule type" value="Genomic_DNA"/>
</dbReference>
<evidence type="ECO:0000256" key="4">
    <source>
        <dbReference type="ARBA" id="ARBA00022989"/>
    </source>
</evidence>
<dbReference type="InterPro" id="IPR051258">
    <property type="entry name" value="Diverse_Substrate_Transporter"/>
</dbReference>
<keyword evidence="2" id="KW-1003">Cell membrane</keyword>
<feature type="transmembrane region" description="Helical" evidence="6">
    <location>
        <begin position="33"/>
        <end position="54"/>
    </location>
</feature>
<keyword evidence="4 6" id="KW-1133">Transmembrane helix</keyword>
<evidence type="ECO:0000313" key="9">
    <source>
        <dbReference type="Proteomes" id="UP000070405"/>
    </source>
</evidence>
<feature type="transmembrane region" description="Helical" evidence="6">
    <location>
        <begin position="149"/>
        <end position="167"/>
    </location>
</feature>
<evidence type="ECO:0000256" key="5">
    <source>
        <dbReference type="ARBA" id="ARBA00023136"/>
    </source>
</evidence>
<evidence type="ECO:0000256" key="1">
    <source>
        <dbReference type="ARBA" id="ARBA00004651"/>
    </source>
</evidence>
<comment type="caution">
    <text evidence="8">The sequence shown here is derived from an EMBL/GenBank/DDBJ whole genome shotgun (WGS) entry which is preliminary data.</text>
</comment>
<evidence type="ECO:0000256" key="3">
    <source>
        <dbReference type="ARBA" id="ARBA00022692"/>
    </source>
</evidence>
<dbReference type="Gene3D" id="1.10.3730.20">
    <property type="match status" value="1"/>
</dbReference>
<feature type="transmembrane region" description="Helical" evidence="6">
    <location>
        <begin position="179"/>
        <end position="200"/>
    </location>
</feature>
<dbReference type="Pfam" id="PF00892">
    <property type="entry name" value="EamA"/>
    <property type="match status" value="2"/>
</dbReference>
<keyword evidence="5 6" id="KW-0472">Membrane</keyword>
<evidence type="ECO:0000256" key="2">
    <source>
        <dbReference type="ARBA" id="ARBA00022475"/>
    </source>
</evidence>